<dbReference type="Proteomes" id="UP001529510">
    <property type="component" value="Unassembled WGS sequence"/>
</dbReference>
<keyword evidence="2" id="KW-1185">Reference proteome</keyword>
<gene>
    <name evidence="1" type="ORF">M9458_030831</name>
</gene>
<comment type="caution">
    <text evidence="1">The sequence shown here is derived from an EMBL/GenBank/DDBJ whole genome shotgun (WGS) entry which is preliminary data.</text>
</comment>
<protein>
    <submittedName>
        <fullName evidence="1">Uncharacterized protein</fullName>
    </submittedName>
</protein>
<evidence type="ECO:0000313" key="2">
    <source>
        <dbReference type="Proteomes" id="UP001529510"/>
    </source>
</evidence>
<feature type="non-terminal residue" evidence="1">
    <location>
        <position position="57"/>
    </location>
</feature>
<reference evidence="1 2" key="1">
    <citation type="submission" date="2024-05" db="EMBL/GenBank/DDBJ databases">
        <title>Genome sequencing and assembly of Indian major carp, Cirrhinus mrigala (Hamilton, 1822).</title>
        <authorList>
            <person name="Mohindra V."/>
            <person name="Chowdhury L.M."/>
            <person name="Lal K."/>
            <person name="Jena J.K."/>
        </authorList>
    </citation>
    <scope>NUCLEOTIDE SEQUENCE [LARGE SCALE GENOMIC DNA]</scope>
    <source>
        <strain evidence="1">CM1030</strain>
        <tissue evidence="1">Blood</tissue>
    </source>
</reference>
<sequence length="57" mass="6399">LKGVHQAPKKAEFGGMSRTSKLSLPLESHHWKKRITCQAFSNVLSEGVNNFYTLNVL</sequence>
<feature type="non-terminal residue" evidence="1">
    <location>
        <position position="1"/>
    </location>
</feature>
<evidence type="ECO:0000313" key="1">
    <source>
        <dbReference type="EMBL" id="KAL0174863.1"/>
    </source>
</evidence>
<organism evidence="1 2">
    <name type="scientific">Cirrhinus mrigala</name>
    <name type="common">Mrigala</name>
    <dbReference type="NCBI Taxonomy" id="683832"/>
    <lineage>
        <taxon>Eukaryota</taxon>
        <taxon>Metazoa</taxon>
        <taxon>Chordata</taxon>
        <taxon>Craniata</taxon>
        <taxon>Vertebrata</taxon>
        <taxon>Euteleostomi</taxon>
        <taxon>Actinopterygii</taxon>
        <taxon>Neopterygii</taxon>
        <taxon>Teleostei</taxon>
        <taxon>Ostariophysi</taxon>
        <taxon>Cypriniformes</taxon>
        <taxon>Cyprinidae</taxon>
        <taxon>Labeoninae</taxon>
        <taxon>Labeonini</taxon>
        <taxon>Cirrhinus</taxon>
    </lineage>
</organism>
<dbReference type="AlphaFoldDB" id="A0ABD0PLE3"/>
<name>A0ABD0PLE3_CIRMR</name>
<accession>A0ABD0PLE3</accession>
<dbReference type="EMBL" id="JAMKFB020000015">
    <property type="protein sequence ID" value="KAL0174863.1"/>
    <property type="molecule type" value="Genomic_DNA"/>
</dbReference>
<proteinExistence type="predicted"/>